<evidence type="ECO:0000313" key="4">
    <source>
        <dbReference type="EMBL" id="MDW0111261.1"/>
    </source>
</evidence>
<dbReference type="InterPro" id="IPR001155">
    <property type="entry name" value="OxRdtase_FMN_N"/>
</dbReference>
<evidence type="ECO:0000256" key="2">
    <source>
        <dbReference type="ARBA" id="ARBA00023002"/>
    </source>
</evidence>
<evidence type="ECO:0000256" key="1">
    <source>
        <dbReference type="ARBA" id="ARBA00022630"/>
    </source>
</evidence>
<keyword evidence="1" id="KW-0285">Flavoprotein</keyword>
<evidence type="ECO:0000259" key="3">
    <source>
        <dbReference type="Pfam" id="PF00724"/>
    </source>
</evidence>
<dbReference type="Pfam" id="PF00724">
    <property type="entry name" value="Oxidored_FMN"/>
    <property type="match status" value="1"/>
</dbReference>
<dbReference type="PANTHER" id="PTHR43656:SF2">
    <property type="entry name" value="BINDING OXIDOREDUCTASE, PUTATIVE (AFU_ORTHOLOGUE AFUA_2G08260)-RELATED"/>
    <property type="match status" value="1"/>
</dbReference>
<dbReference type="InterPro" id="IPR051799">
    <property type="entry name" value="NADH_flavin_oxidoreductase"/>
</dbReference>
<keyword evidence="2" id="KW-0560">Oxidoreductase</keyword>
<feature type="domain" description="NADH:flavin oxidoreductase/NADH oxidase N-terminal" evidence="3">
    <location>
        <begin position="6"/>
        <end position="340"/>
    </location>
</feature>
<accession>A0ABU4G2Q8</accession>
<dbReference type="EMBL" id="JAUBDH010000012">
    <property type="protein sequence ID" value="MDW0111261.1"/>
    <property type="molecule type" value="Genomic_DNA"/>
</dbReference>
<keyword evidence="5" id="KW-1185">Reference proteome</keyword>
<sequence>MTSHRKLFTPFTLNSLTFPNRAAVAPMTRISATDKGNPTEEMASYYTTFAKGGFGLIITEGTYIDSESSQAYENQPGMATDEQAKGWEKIAQSVHEYGSKIIMQLQHAGALSQANLKHSGTVAPSAIQPKGEQLAFYRGTGSFETPGELTIHQMEDIKHNFVHAALRAKSAGFDGVELHGANGYLLDNFLTDYTNQRNDKYGGSLVNRLRFLIEVIEDVKKEVGEFVVGIRISQSKGNDFTHKWAGGEEEAKFIFSELSKTGIDYIHVTEYDATAPAFAHNTMSLAALARKFSDVPIFANGQLGDPEKAIAILEKNEADLVTIGKFALANHDWVKKVRNDESLDAFQPREILHPIADLKPFEY</sequence>
<proteinExistence type="predicted"/>
<evidence type="ECO:0000313" key="5">
    <source>
        <dbReference type="Proteomes" id="UP001280629"/>
    </source>
</evidence>
<dbReference type="Gene3D" id="3.20.20.70">
    <property type="entry name" value="Aldolase class I"/>
    <property type="match status" value="1"/>
</dbReference>
<gene>
    <name evidence="4" type="ORF">QT716_14650</name>
</gene>
<comment type="caution">
    <text evidence="4">The sequence shown here is derived from an EMBL/GenBank/DDBJ whole genome shotgun (WGS) entry which is preliminary data.</text>
</comment>
<protein>
    <submittedName>
        <fullName evidence="4">NADH:flavin oxidoreductase</fullName>
    </submittedName>
</protein>
<dbReference type="Proteomes" id="UP001280629">
    <property type="component" value="Unassembled WGS sequence"/>
</dbReference>
<organism evidence="4 5">
    <name type="scientific">Sporosarcina aquimarina</name>
    <dbReference type="NCBI Taxonomy" id="114975"/>
    <lineage>
        <taxon>Bacteria</taxon>
        <taxon>Bacillati</taxon>
        <taxon>Bacillota</taxon>
        <taxon>Bacilli</taxon>
        <taxon>Bacillales</taxon>
        <taxon>Caryophanaceae</taxon>
        <taxon>Sporosarcina</taxon>
    </lineage>
</organism>
<dbReference type="PANTHER" id="PTHR43656">
    <property type="entry name" value="BINDING OXIDOREDUCTASE, PUTATIVE (AFU_ORTHOLOGUE AFUA_2G08260)-RELATED"/>
    <property type="match status" value="1"/>
</dbReference>
<reference evidence="4 5" key="1">
    <citation type="submission" date="2023-06" db="EMBL/GenBank/DDBJ databases">
        <title>Sporosarcina sp. nov., isolated from Korean traditional fermented seafood 'Jeotgal'.</title>
        <authorList>
            <person name="Yang A.-I."/>
            <person name="Shin N.-R."/>
        </authorList>
    </citation>
    <scope>NUCLEOTIDE SEQUENCE [LARGE SCALE GENOMIC DNA]</scope>
    <source>
        <strain evidence="4 5">KCTC3840</strain>
    </source>
</reference>
<dbReference type="SUPFAM" id="SSF51395">
    <property type="entry name" value="FMN-linked oxidoreductases"/>
    <property type="match status" value="1"/>
</dbReference>
<dbReference type="InterPro" id="IPR013785">
    <property type="entry name" value="Aldolase_TIM"/>
</dbReference>
<dbReference type="CDD" id="cd02803">
    <property type="entry name" value="OYE_like_FMN_family"/>
    <property type="match status" value="1"/>
</dbReference>
<name>A0ABU4G2Q8_9BACL</name>